<evidence type="ECO:0000313" key="2">
    <source>
        <dbReference type="Proteomes" id="UP001162992"/>
    </source>
</evidence>
<gene>
    <name evidence="1" type="ORF">O6H91_03G008000</name>
</gene>
<keyword evidence="2" id="KW-1185">Reference proteome</keyword>
<protein>
    <submittedName>
        <fullName evidence="1">Uncharacterized protein</fullName>
    </submittedName>
</protein>
<dbReference type="Proteomes" id="UP001162992">
    <property type="component" value="Chromosome 3"/>
</dbReference>
<comment type="caution">
    <text evidence="1">The sequence shown here is derived from an EMBL/GenBank/DDBJ whole genome shotgun (WGS) entry which is preliminary data.</text>
</comment>
<accession>A0ACC2E341</accession>
<reference evidence="2" key="1">
    <citation type="journal article" date="2024" name="Proc. Natl. Acad. Sci. U.S.A.">
        <title>Extraordinary preservation of gene collinearity over three hundred million years revealed in homosporous lycophytes.</title>
        <authorList>
            <person name="Li C."/>
            <person name="Wickell D."/>
            <person name="Kuo L.Y."/>
            <person name="Chen X."/>
            <person name="Nie B."/>
            <person name="Liao X."/>
            <person name="Peng D."/>
            <person name="Ji J."/>
            <person name="Jenkins J."/>
            <person name="Williams M."/>
            <person name="Shu S."/>
            <person name="Plott C."/>
            <person name="Barry K."/>
            <person name="Rajasekar S."/>
            <person name="Grimwood J."/>
            <person name="Han X."/>
            <person name="Sun S."/>
            <person name="Hou Z."/>
            <person name="He W."/>
            <person name="Dai G."/>
            <person name="Sun C."/>
            <person name="Schmutz J."/>
            <person name="Leebens-Mack J.H."/>
            <person name="Li F.W."/>
            <person name="Wang L."/>
        </authorList>
    </citation>
    <scope>NUCLEOTIDE SEQUENCE [LARGE SCALE GENOMIC DNA]</scope>
    <source>
        <strain evidence="2">cv. PW_Plant_1</strain>
    </source>
</reference>
<evidence type="ECO:0000313" key="1">
    <source>
        <dbReference type="EMBL" id="KAJ7560968.1"/>
    </source>
</evidence>
<organism evidence="1 2">
    <name type="scientific">Diphasiastrum complanatum</name>
    <name type="common">Issler's clubmoss</name>
    <name type="synonym">Lycopodium complanatum</name>
    <dbReference type="NCBI Taxonomy" id="34168"/>
    <lineage>
        <taxon>Eukaryota</taxon>
        <taxon>Viridiplantae</taxon>
        <taxon>Streptophyta</taxon>
        <taxon>Embryophyta</taxon>
        <taxon>Tracheophyta</taxon>
        <taxon>Lycopodiopsida</taxon>
        <taxon>Lycopodiales</taxon>
        <taxon>Lycopodiaceae</taxon>
        <taxon>Lycopodioideae</taxon>
        <taxon>Diphasiastrum</taxon>
    </lineage>
</organism>
<sequence>MAELSYGVKDHLQSFKKECSNGKKQGMQDVSWAVMFGIGNTRLRAAREIRKLTKTSSKSRADLAALGVIPPLVSMLRSTCQEGKGAAASALVNLAIGNERNKLSIVKAGAIDPLVQLLQSETVGLKESAAAAIYTLSAAPCNKAVIGKSGAIPMFVEMITSGSLQGKVDAVMTLYNLSLCPDNLQQILAAGAVGPILALLKGCKKSSKVAERTTALLESLVAFDEGKIDLGKEKGGILALVEVLEDGSLRSREHAVGILLCLCQSNRCRYKPAILQEGAIPGLLELTVQGTPTAQERAHSLLQLLRDSSPQSSKRGSPSHMLESIVYNIASHVDAAEHGMETARKVLTEMVQLSMEQNMRHLHQRAGLVHSN</sequence>
<proteinExistence type="predicted"/>
<dbReference type="EMBL" id="CM055094">
    <property type="protein sequence ID" value="KAJ7560968.1"/>
    <property type="molecule type" value="Genomic_DNA"/>
</dbReference>
<name>A0ACC2E341_DIPCM</name>